<dbReference type="AlphaFoldDB" id="A0A142KKK2"/>
<reference evidence="1 3" key="2">
    <citation type="submission" date="2016-02" db="EMBL/GenBank/DDBJ databases">
        <title>Complete Genome Sequence of Propionibacterium acidipropionici ATCC 55737.</title>
        <authorList>
            <person name="Luna Flores C.H."/>
            <person name="Nielsen L.K."/>
            <person name="Marcellin E."/>
        </authorList>
    </citation>
    <scope>NUCLEOTIDE SEQUENCE [LARGE SCALE GENOMIC DNA]</scope>
    <source>
        <strain evidence="1 3">ATCC 55737</strain>
    </source>
</reference>
<dbReference type="Proteomes" id="UP000075221">
    <property type="component" value="Chromosome"/>
</dbReference>
<dbReference type="OMA" id="GHHVIET"/>
<proteinExistence type="predicted"/>
<evidence type="ECO:0000313" key="2">
    <source>
        <dbReference type="EMBL" id="AOZ45426.1"/>
    </source>
</evidence>
<dbReference type="OrthoDB" id="3428371at2"/>
<evidence type="ECO:0000313" key="4">
    <source>
        <dbReference type="Proteomes" id="UP000178666"/>
    </source>
</evidence>
<protein>
    <submittedName>
        <fullName evidence="1">Uncharacterized protein</fullName>
    </submittedName>
</protein>
<evidence type="ECO:0000313" key="1">
    <source>
        <dbReference type="EMBL" id="AMS06640.1"/>
    </source>
</evidence>
<dbReference type="Proteomes" id="UP000178666">
    <property type="component" value="Chromosome"/>
</dbReference>
<dbReference type="EMBL" id="CP015970">
    <property type="protein sequence ID" value="AOZ45426.1"/>
    <property type="molecule type" value="Genomic_DNA"/>
</dbReference>
<dbReference type="EMBL" id="CP014352">
    <property type="protein sequence ID" value="AMS06640.1"/>
    <property type="molecule type" value="Genomic_DNA"/>
</dbReference>
<reference evidence="2 4" key="1">
    <citation type="journal article" date="2016" name="Plant Dis.">
        <title>Improved production of propionic acid using genome shuffling.</title>
        <authorList>
            <person name="Luna-Flores C.H."/>
            <person name="Palfreyman R.W."/>
            <person name="Kromer J.O."/>
            <person name="Nielsen L.K."/>
            <person name="Marcellin E."/>
        </authorList>
    </citation>
    <scope>NUCLEOTIDE SEQUENCE [LARGE SCALE GENOMIC DNA]</scope>
    <source>
        <strain evidence="2 4">F3E8</strain>
    </source>
</reference>
<dbReference type="GeneID" id="88086437"/>
<name>A0A142KKK2_9ACTN</name>
<evidence type="ECO:0000313" key="3">
    <source>
        <dbReference type="Proteomes" id="UP000075221"/>
    </source>
</evidence>
<gene>
    <name evidence="2" type="ORF">A8L58_00455</name>
    <name evidence="1" type="ORF">AXH35_15520</name>
</gene>
<dbReference type="RefSeq" id="WP_015069840.1">
    <property type="nucleotide sequence ID" value="NZ_CP013126.1"/>
</dbReference>
<accession>A0A142KKK2</accession>
<organism evidence="1 3">
    <name type="scientific">Acidipropionibacterium acidipropionici</name>
    <dbReference type="NCBI Taxonomy" id="1748"/>
    <lineage>
        <taxon>Bacteria</taxon>
        <taxon>Bacillati</taxon>
        <taxon>Actinomycetota</taxon>
        <taxon>Actinomycetes</taxon>
        <taxon>Propionibacteriales</taxon>
        <taxon>Propionibacteriaceae</taxon>
        <taxon>Acidipropionibacterium</taxon>
    </lineage>
</organism>
<keyword evidence="4" id="KW-1185">Reference proteome</keyword>
<sequence length="137" mass="15429">MSQFAPNDVLSRLVGHRLRSLEIGVRAPLRLRFDRPGTRNPELVMSCRSWPDVERSGGTWRDGDLGYTDVLRSLLGTSVLSTTERTERGLRIQFAQGALAINPRRADPSVEIAQLSGFADGRWMAWWPGDYAFENLI</sequence>
<dbReference type="KEGG" id="aaci:ASQ49_15645"/>